<dbReference type="InterPro" id="IPR050320">
    <property type="entry name" value="N5-glutamine_MTase"/>
</dbReference>
<protein>
    <recommendedName>
        <fullName evidence="3">Methyltransferase small domain-containing protein</fullName>
    </recommendedName>
</protein>
<feature type="domain" description="Methyltransferase small" evidence="3">
    <location>
        <begin position="206"/>
        <end position="323"/>
    </location>
</feature>
<evidence type="ECO:0000256" key="2">
    <source>
        <dbReference type="ARBA" id="ARBA00022691"/>
    </source>
</evidence>
<dbReference type="SUPFAM" id="SSF53335">
    <property type="entry name" value="S-adenosyl-L-methionine-dependent methyltransferases"/>
    <property type="match status" value="1"/>
</dbReference>
<dbReference type="EMBL" id="AP025591">
    <property type="protein sequence ID" value="BDG04453.1"/>
    <property type="molecule type" value="Genomic_DNA"/>
</dbReference>
<dbReference type="PANTHER" id="PTHR18895">
    <property type="entry name" value="HEMK METHYLTRANSFERASE"/>
    <property type="match status" value="1"/>
</dbReference>
<keyword evidence="5" id="KW-1185">Reference proteome</keyword>
<keyword evidence="1" id="KW-0489">Methyltransferase</keyword>
<dbReference type="Gene3D" id="3.40.50.150">
    <property type="entry name" value="Vaccinia Virus protein VP39"/>
    <property type="match status" value="1"/>
</dbReference>
<name>A0ABN6MY12_9BACT</name>
<evidence type="ECO:0000313" key="4">
    <source>
        <dbReference type="EMBL" id="BDG04453.1"/>
    </source>
</evidence>
<dbReference type="InterPro" id="IPR029063">
    <property type="entry name" value="SAM-dependent_MTases_sf"/>
</dbReference>
<reference evidence="5" key="1">
    <citation type="journal article" date="2022" name="Int. J. Syst. Evol. Microbiol.">
        <title>Anaeromyxobacter oryzae sp. nov., Anaeromyxobacter diazotrophicus sp. nov. and Anaeromyxobacter paludicola sp. nov., isolated from paddy soils.</title>
        <authorList>
            <person name="Itoh H."/>
            <person name="Xu Z."/>
            <person name="Mise K."/>
            <person name="Masuda Y."/>
            <person name="Ushijima N."/>
            <person name="Hayakawa C."/>
            <person name="Shiratori Y."/>
            <person name="Senoo K."/>
        </authorList>
    </citation>
    <scope>NUCLEOTIDE SEQUENCE [LARGE SCALE GENOMIC DNA]</scope>
    <source>
        <strain evidence="5">Red232</strain>
    </source>
</reference>
<evidence type="ECO:0000313" key="5">
    <source>
        <dbReference type="Proteomes" id="UP001162891"/>
    </source>
</evidence>
<dbReference type="Pfam" id="PF05175">
    <property type="entry name" value="MTS"/>
    <property type="match status" value="1"/>
</dbReference>
<dbReference type="CDD" id="cd02440">
    <property type="entry name" value="AdoMet_MTases"/>
    <property type="match status" value="1"/>
</dbReference>
<sequence>MPDPTDTPPEPSPPRVSWRDAAGEHVAHWVSPGASPPRRIGVADDRTRAAEAFARVRRGEALVYAGDYQNARQLLAAMARRIAPRAPRAADPAGLFRAERETVRLEHEILGRLLVPLGEGWTVGLRRAPDVRVACEEALGAPPGGDAVLPLRDLLGIVGAHEWRRRGLPIPALGGDRIHPHYGVYAPIRGEYVDLVAAAAREWPVAGKRALDVGTGTGVLAIVLARAGARVTATDLEPRAVACARENVDRLGVADRVEVVRADLFPPAAVAELVVSNPPWVPAAAHGPLDRAVYDPGGAFLERLVLGIPERLAPGGEAWLVLSDLAERLGLREPDHVERLTARAGLAIAAMREARPTHPRARDASDPLHEARSREVTRLFRLMLVK</sequence>
<proteinExistence type="predicted"/>
<evidence type="ECO:0000256" key="1">
    <source>
        <dbReference type="ARBA" id="ARBA00022603"/>
    </source>
</evidence>
<keyword evidence="2" id="KW-0949">S-adenosyl-L-methionine</keyword>
<dbReference type="RefSeq" id="WP_248352829.1">
    <property type="nucleotide sequence ID" value="NZ_AP025591.1"/>
</dbReference>
<dbReference type="InterPro" id="IPR007848">
    <property type="entry name" value="Small_mtfrase_dom"/>
</dbReference>
<gene>
    <name evidence="4" type="ORF">AMOR_34490</name>
</gene>
<dbReference type="PANTHER" id="PTHR18895:SF74">
    <property type="entry name" value="MTRF1L RELEASE FACTOR GLUTAMINE METHYLTRANSFERASE"/>
    <property type="match status" value="1"/>
</dbReference>
<keyword evidence="1" id="KW-0808">Transferase</keyword>
<evidence type="ECO:0000259" key="3">
    <source>
        <dbReference type="Pfam" id="PF05175"/>
    </source>
</evidence>
<organism evidence="4 5">
    <name type="scientific">Anaeromyxobacter oryzae</name>
    <dbReference type="NCBI Taxonomy" id="2918170"/>
    <lineage>
        <taxon>Bacteria</taxon>
        <taxon>Pseudomonadati</taxon>
        <taxon>Myxococcota</taxon>
        <taxon>Myxococcia</taxon>
        <taxon>Myxococcales</taxon>
        <taxon>Cystobacterineae</taxon>
        <taxon>Anaeromyxobacteraceae</taxon>
        <taxon>Anaeromyxobacter</taxon>
    </lineage>
</organism>
<dbReference type="Proteomes" id="UP001162891">
    <property type="component" value="Chromosome"/>
</dbReference>
<accession>A0ABN6MY12</accession>